<evidence type="ECO:0000256" key="11">
    <source>
        <dbReference type="ARBA" id="ARBA00023211"/>
    </source>
</evidence>
<dbReference type="AlphaFoldDB" id="A0A7S4WIW7"/>
<dbReference type="GO" id="GO:0046496">
    <property type="term" value="P:nicotinamide nucleotide metabolic process"/>
    <property type="evidence" value="ECO:0007669"/>
    <property type="project" value="UniProtKB-ARBA"/>
</dbReference>
<evidence type="ECO:0000256" key="5">
    <source>
        <dbReference type="ARBA" id="ARBA00009541"/>
    </source>
</evidence>
<protein>
    <recommendedName>
        <fullName evidence="7">ribulose-phosphate 3-epimerase</fullName>
        <ecNumber evidence="7">5.1.3.1</ecNumber>
    </recommendedName>
</protein>
<accession>A0A7S4WIW7</accession>
<keyword evidence="13" id="KW-0119">Carbohydrate metabolism</keyword>
<dbReference type="InterPro" id="IPR013785">
    <property type="entry name" value="Aldolase_TIM"/>
</dbReference>
<proteinExistence type="inferred from homology"/>
<comment type="cofactor">
    <cofactor evidence="3">
        <name>Zn(2+)</name>
        <dbReference type="ChEBI" id="CHEBI:29105"/>
    </cofactor>
</comment>
<dbReference type="GO" id="GO:0006091">
    <property type="term" value="P:generation of precursor metabolites and energy"/>
    <property type="evidence" value="ECO:0007669"/>
    <property type="project" value="UniProtKB-ARBA"/>
</dbReference>
<gene>
    <name evidence="15" type="ORF">DBRI00130_LOCUS42441</name>
</gene>
<comment type="function">
    <text evidence="14">Catalyzes the reversible epimerization of D-ribulose 5-phosphate to D-xylulose 5-phosphate.</text>
</comment>
<dbReference type="GO" id="GO:1901135">
    <property type="term" value="P:carbohydrate derivative metabolic process"/>
    <property type="evidence" value="ECO:0007669"/>
    <property type="project" value="UniProtKB-ARBA"/>
</dbReference>
<dbReference type="Gene3D" id="3.20.20.70">
    <property type="entry name" value="Aldolase class I"/>
    <property type="match status" value="1"/>
</dbReference>
<evidence type="ECO:0000256" key="8">
    <source>
        <dbReference type="ARBA" id="ARBA00022723"/>
    </source>
</evidence>
<evidence type="ECO:0000256" key="9">
    <source>
        <dbReference type="ARBA" id="ARBA00022833"/>
    </source>
</evidence>
<evidence type="ECO:0000256" key="1">
    <source>
        <dbReference type="ARBA" id="ARBA00001782"/>
    </source>
</evidence>
<comment type="similarity">
    <text evidence="5">Belongs to the ribulose-phosphate 3-epimerase family.</text>
</comment>
<keyword evidence="8" id="KW-0479">Metal-binding</keyword>
<evidence type="ECO:0000256" key="14">
    <source>
        <dbReference type="ARBA" id="ARBA00057323"/>
    </source>
</evidence>
<dbReference type="FunFam" id="3.20.20.70:FF:000191">
    <property type="entry name" value="ribulose-phosphate 3-epimerase isoform X2"/>
    <property type="match status" value="1"/>
</dbReference>
<dbReference type="SUPFAM" id="SSF51366">
    <property type="entry name" value="Ribulose-phoshate binding barrel"/>
    <property type="match status" value="1"/>
</dbReference>
<comment type="catalytic activity">
    <reaction evidence="1">
        <text>D-ribulose 5-phosphate = D-xylulose 5-phosphate</text>
        <dbReference type="Rhea" id="RHEA:13677"/>
        <dbReference type="ChEBI" id="CHEBI:57737"/>
        <dbReference type="ChEBI" id="CHEBI:58121"/>
        <dbReference type="EC" id="5.1.3.1"/>
    </reaction>
</comment>
<dbReference type="EC" id="5.1.3.1" evidence="7"/>
<dbReference type="GO" id="GO:0004750">
    <property type="term" value="F:D-ribulose-phosphate 3-epimerase activity"/>
    <property type="evidence" value="ECO:0007669"/>
    <property type="project" value="UniProtKB-EC"/>
</dbReference>
<evidence type="ECO:0000256" key="2">
    <source>
        <dbReference type="ARBA" id="ARBA00001936"/>
    </source>
</evidence>
<comment type="subunit">
    <text evidence="6">Homodimer.</text>
</comment>
<dbReference type="GO" id="GO:0006163">
    <property type="term" value="P:purine nucleotide metabolic process"/>
    <property type="evidence" value="ECO:0007669"/>
    <property type="project" value="UniProtKB-ARBA"/>
</dbReference>
<dbReference type="InterPro" id="IPR011060">
    <property type="entry name" value="RibuloseP-bd_barrel"/>
</dbReference>
<evidence type="ECO:0000256" key="4">
    <source>
        <dbReference type="ARBA" id="ARBA00001954"/>
    </source>
</evidence>
<dbReference type="GO" id="GO:0046872">
    <property type="term" value="F:metal ion binding"/>
    <property type="evidence" value="ECO:0007669"/>
    <property type="project" value="UniProtKB-KW"/>
</dbReference>
<evidence type="ECO:0000256" key="6">
    <source>
        <dbReference type="ARBA" id="ARBA00011738"/>
    </source>
</evidence>
<evidence type="ECO:0000256" key="13">
    <source>
        <dbReference type="ARBA" id="ARBA00023277"/>
    </source>
</evidence>
<comment type="cofactor">
    <cofactor evidence="4">
        <name>Fe(2+)</name>
        <dbReference type="ChEBI" id="CHEBI:29033"/>
    </cofactor>
</comment>
<organism evidence="15">
    <name type="scientific">Ditylum brightwellii</name>
    <dbReference type="NCBI Taxonomy" id="49249"/>
    <lineage>
        <taxon>Eukaryota</taxon>
        <taxon>Sar</taxon>
        <taxon>Stramenopiles</taxon>
        <taxon>Ochrophyta</taxon>
        <taxon>Bacillariophyta</taxon>
        <taxon>Mediophyceae</taxon>
        <taxon>Lithodesmiophycidae</taxon>
        <taxon>Lithodesmiales</taxon>
        <taxon>Lithodesmiaceae</taxon>
        <taxon>Ditylum</taxon>
    </lineage>
</organism>
<name>A0A7S4WIW7_9STRA</name>
<dbReference type="CDD" id="cd00429">
    <property type="entry name" value="RPE"/>
    <property type="match status" value="1"/>
</dbReference>
<reference evidence="15" key="1">
    <citation type="submission" date="2021-01" db="EMBL/GenBank/DDBJ databases">
        <authorList>
            <person name="Corre E."/>
            <person name="Pelletier E."/>
            <person name="Niang G."/>
            <person name="Scheremetjew M."/>
            <person name="Finn R."/>
            <person name="Kale V."/>
            <person name="Holt S."/>
            <person name="Cochrane G."/>
            <person name="Meng A."/>
            <person name="Brown T."/>
            <person name="Cohen L."/>
        </authorList>
    </citation>
    <scope>NUCLEOTIDE SEQUENCE</scope>
    <source>
        <strain evidence="15">GSO104</strain>
    </source>
</reference>
<sequence>MVTKPMDWVEPMAKAGASSLTFHIESEMPEGGMKTLIAATKEKGMGVGLVIKPKTPAEAIFEYADDIDLVLIMTVEPGFSGQKFMPEMMSKVETLRQKYPKLNIQVDGGLGPSTIDEASKAGANVIVAASAIFGSDDRAGVIKTLRGSVEKYGNGK</sequence>
<evidence type="ECO:0000256" key="12">
    <source>
        <dbReference type="ARBA" id="ARBA00023235"/>
    </source>
</evidence>
<keyword evidence="9" id="KW-0862">Zinc</keyword>
<dbReference type="EMBL" id="HBNS01059029">
    <property type="protein sequence ID" value="CAE4664693.1"/>
    <property type="molecule type" value="Transcribed_RNA"/>
</dbReference>
<evidence type="ECO:0000256" key="3">
    <source>
        <dbReference type="ARBA" id="ARBA00001947"/>
    </source>
</evidence>
<dbReference type="PANTHER" id="PTHR11749">
    <property type="entry name" value="RIBULOSE-5-PHOSPHATE-3-EPIMERASE"/>
    <property type="match status" value="1"/>
</dbReference>
<keyword evidence="12" id="KW-0413">Isomerase</keyword>
<dbReference type="PROSITE" id="PS01086">
    <property type="entry name" value="RIBUL_P_3_EPIMER_2"/>
    <property type="match status" value="1"/>
</dbReference>
<evidence type="ECO:0000313" key="15">
    <source>
        <dbReference type="EMBL" id="CAE4664693.1"/>
    </source>
</evidence>
<keyword evidence="11" id="KW-0464">Manganese</keyword>
<comment type="cofactor">
    <cofactor evidence="2">
        <name>Mn(2+)</name>
        <dbReference type="ChEBI" id="CHEBI:29035"/>
    </cofactor>
</comment>
<evidence type="ECO:0000256" key="7">
    <source>
        <dbReference type="ARBA" id="ARBA00013188"/>
    </source>
</evidence>
<dbReference type="InterPro" id="IPR000056">
    <property type="entry name" value="Ribul_P_3_epim-like"/>
</dbReference>
<evidence type="ECO:0000256" key="10">
    <source>
        <dbReference type="ARBA" id="ARBA00023004"/>
    </source>
</evidence>
<dbReference type="Pfam" id="PF00834">
    <property type="entry name" value="Ribul_P_3_epim"/>
    <property type="match status" value="1"/>
</dbReference>
<dbReference type="GO" id="GO:0005975">
    <property type="term" value="P:carbohydrate metabolic process"/>
    <property type="evidence" value="ECO:0007669"/>
    <property type="project" value="InterPro"/>
</dbReference>
<keyword evidence="10" id="KW-0408">Iron</keyword>